<dbReference type="Pfam" id="PF00759">
    <property type="entry name" value="Glyco_hydro_9"/>
    <property type="match status" value="1"/>
</dbReference>
<keyword evidence="10" id="KW-1185">Reference proteome</keyword>
<dbReference type="InterPro" id="IPR014756">
    <property type="entry name" value="Ig_E-set"/>
</dbReference>
<feature type="region of interest" description="Disordered" evidence="6">
    <location>
        <begin position="55"/>
        <end position="74"/>
    </location>
</feature>
<feature type="domain" description="Cellulase Ig-like" evidence="8">
    <location>
        <begin position="14"/>
        <end position="79"/>
    </location>
</feature>
<dbReference type="Gene3D" id="2.60.40.10">
    <property type="entry name" value="Immunoglobulins"/>
    <property type="match status" value="1"/>
</dbReference>
<gene>
    <name evidence="9" type="ORF">HKD39_18050</name>
</gene>
<organism evidence="9 10">
    <name type="scientific">Nakamurella aerolata</name>
    <dbReference type="NCBI Taxonomy" id="1656892"/>
    <lineage>
        <taxon>Bacteria</taxon>
        <taxon>Bacillati</taxon>
        <taxon>Actinomycetota</taxon>
        <taxon>Actinomycetes</taxon>
        <taxon>Nakamurellales</taxon>
        <taxon>Nakamurellaceae</taxon>
        <taxon>Nakamurella</taxon>
    </lineage>
</organism>
<sequence>MSYPRWSLAEVRRRPGIRINQTGYLPELPITATVISTAGESLPVTVLDGTGRRIGAGATEPWPQRPEPSSGEHVHRLRLPSVGPAPRARLVIAGEVSHEFSVSAELYRPLATDALAVLTLMRSGQPIDESLHPDTRWHRPAGHRGVAPNTGDTAVAAVTGQIARRWYPGWECPGLFDVSGGWYDAGDYGKYVTSGALAAWHLCRAALDADQTVGRWHELIVRELRWQLDWLLRMQVPIGKPLAGMAFHRVHGEEWSPVPGLPHLDPTVRVLHRPSTPATLQLAAVTAAAARLFAPLDAAYSARLLNAARTAFAAADHSPTLLPPDDHCRDGGGCYADDDATDDAYWAAVELWLSTGEPGYRDRMRGYQLHADTEYPDGGYDLTSVQVPATIDLVLDGPRHQQSAQQPSARAVRELDRGDVELARERLRHWADQLMLLQHSQPWGMPYYPSSWGWGSNGVLLNNLTVLIAAHRAALDGGATLGADTGQSRRLGAIAEGMDYLLGRNALGHSYICGYGTDSSRGVRSRLFGTALDPQLPPAPPGLLVGGANSQPSPDFPYDDRLVGLPGASAASGTGDRRSSVPGSDRVSSGTCRCRSWAMTSTVAGSGRSPVPTSCRHRTGRSSATGTAGPG</sequence>
<dbReference type="SUPFAM" id="SSF48208">
    <property type="entry name" value="Six-hairpin glycosidases"/>
    <property type="match status" value="1"/>
</dbReference>
<evidence type="ECO:0000259" key="7">
    <source>
        <dbReference type="Pfam" id="PF00759"/>
    </source>
</evidence>
<dbReference type="SUPFAM" id="SSF81296">
    <property type="entry name" value="E set domains"/>
    <property type="match status" value="1"/>
</dbReference>
<comment type="caution">
    <text evidence="9">The sequence shown here is derived from an EMBL/GenBank/DDBJ whole genome shotgun (WGS) entry which is preliminary data.</text>
</comment>
<evidence type="ECO:0000256" key="6">
    <source>
        <dbReference type="SAM" id="MobiDB-lite"/>
    </source>
</evidence>
<reference evidence="9 10" key="1">
    <citation type="submission" date="2020-05" db="EMBL/GenBank/DDBJ databases">
        <title>Nakamurella sp. DB0629 isolated from air conditioner.</title>
        <authorList>
            <person name="Kim D.H."/>
            <person name="Kim D.-U."/>
        </authorList>
    </citation>
    <scope>NUCLEOTIDE SEQUENCE [LARGE SCALE GENOMIC DNA]</scope>
    <source>
        <strain evidence="9 10">DB0629</strain>
    </source>
</reference>
<dbReference type="InterPro" id="IPR012341">
    <property type="entry name" value="6hp_glycosidase-like_sf"/>
</dbReference>
<evidence type="ECO:0000256" key="2">
    <source>
        <dbReference type="ARBA" id="ARBA00022801"/>
    </source>
</evidence>
<keyword evidence="3" id="KW-0119">Carbohydrate metabolism</keyword>
<name>A0A849ADB4_9ACTN</name>
<dbReference type="InterPro" id="IPR008928">
    <property type="entry name" value="6-hairpin_glycosidase_sf"/>
</dbReference>
<comment type="similarity">
    <text evidence="1">Belongs to the glycosyl hydrolase 9 (cellulase E) family.</text>
</comment>
<feature type="compositionally biased region" description="Polar residues" evidence="6">
    <location>
        <begin position="621"/>
        <end position="631"/>
    </location>
</feature>
<evidence type="ECO:0000259" key="8">
    <source>
        <dbReference type="Pfam" id="PF02927"/>
    </source>
</evidence>
<dbReference type="AlphaFoldDB" id="A0A849ADB4"/>
<evidence type="ECO:0000256" key="4">
    <source>
        <dbReference type="ARBA" id="ARBA00023295"/>
    </source>
</evidence>
<keyword evidence="2 9" id="KW-0378">Hydrolase</keyword>
<proteinExistence type="inferred from homology"/>
<dbReference type="GO" id="GO:0000272">
    <property type="term" value="P:polysaccharide catabolic process"/>
    <property type="evidence" value="ECO:0007669"/>
    <property type="project" value="UniProtKB-KW"/>
</dbReference>
<dbReference type="InterPro" id="IPR001701">
    <property type="entry name" value="Glyco_hydro_9"/>
</dbReference>
<evidence type="ECO:0000256" key="5">
    <source>
        <dbReference type="ARBA" id="ARBA00023326"/>
    </source>
</evidence>
<accession>A0A849ADB4</accession>
<evidence type="ECO:0000313" key="9">
    <source>
        <dbReference type="EMBL" id="NNG37566.1"/>
    </source>
</evidence>
<evidence type="ECO:0000256" key="1">
    <source>
        <dbReference type="ARBA" id="ARBA00007072"/>
    </source>
</evidence>
<keyword evidence="5" id="KW-0624">Polysaccharide degradation</keyword>
<feature type="region of interest" description="Disordered" evidence="6">
    <location>
        <begin position="129"/>
        <end position="151"/>
    </location>
</feature>
<dbReference type="GO" id="GO:0008810">
    <property type="term" value="F:cellulase activity"/>
    <property type="evidence" value="ECO:0007669"/>
    <property type="project" value="InterPro"/>
</dbReference>
<dbReference type="Gene3D" id="1.50.10.10">
    <property type="match status" value="1"/>
</dbReference>
<keyword evidence="4" id="KW-0326">Glycosidase</keyword>
<dbReference type="Proteomes" id="UP000562984">
    <property type="component" value="Unassembled WGS sequence"/>
</dbReference>
<dbReference type="PANTHER" id="PTHR22298">
    <property type="entry name" value="ENDO-1,4-BETA-GLUCANASE"/>
    <property type="match status" value="1"/>
</dbReference>
<dbReference type="CDD" id="cd02850">
    <property type="entry name" value="E_set_Cellulase_N"/>
    <property type="match status" value="1"/>
</dbReference>
<evidence type="ECO:0000256" key="3">
    <source>
        <dbReference type="ARBA" id="ARBA00023277"/>
    </source>
</evidence>
<dbReference type="InterPro" id="IPR004197">
    <property type="entry name" value="Cellulase_Ig-like"/>
</dbReference>
<evidence type="ECO:0000313" key="10">
    <source>
        <dbReference type="Proteomes" id="UP000562984"/>
    </source>
</evidence>
<feature type="domain" description="Glycoside hydrolase family 9" evidence="7">
    <location>
        <begin position="107"/>
        <end position="555"/>
    </location>
</feature>
<protein>
    <submittedName>
        <fullName evidence="9">Glycoside hydrolase family 9 protein</fullName>
    </submittedName>
</protein>
<feature type="region of interest" description="Disordered" evidence="6">
    <location>
        <begin position="538"/>
        <end position="631"/>
    </location>
</feature>
<dbReference type="EMBL" id="JABEND010000015">
    <property type="protein sequence ID" value="NNG37566.1"/>
    <property type="molecule type" value="Genomic_DNA"/>
</dbReference>
<dbReference type="Pfam" id="PF02927">
    <property type="entry name" value="CelD_N"/>
    <property type="match status" value="1"/>
</dbReference>
<dbReference type="InterPro" id="IPR013783">
    <property type="entry name" value="Ig-like_fold"/>
</dbReference>